<accession>A0A812PPJ6</accession>
<evidence type="ECO:0000256" key="1">
    <source>
        <dbReference type="SAM" id="MobiDB-lite"/>
    </source>
</evidence>
<dbReference type="AlphaFoldDB" id="A0A812PPJ6"/>
<feature type="compositionally biased region" description="Basic and acidic residues" evidence="1">
    <location>
        <begin position="172"/>
        <end position="181"/>
    </location>
</feature>
<evidence type="ECO:0000313" key="3">
    <source>
        <dbReference type="Proteomes" id="UP000604046"/>
    </source>
</evidence>
<dbReference type="EMBL" id="CAJNDS010002157">
    <property type="protein sequence ID" value="CAE7355122.1"/>
    <property type="molecule type" value="Genomic_DNA"/>
</dbReference>
<keyword evidence="3" id="KW-1185">Reference proteome</keyword>
<proteinExistence type="predicted"/>
<feature type="region of interest" description="Disordered" evidence="1">
    <location>
        <begin position="163"/>
        <end position="188"/>
    </location>
</feature>
<sequence length="188" mass="20601">MASPPRHPFWRLVLKRCFEAPGQHRWDDAKGGTGPRLLSTLLQEANVSRMVHVLPCRLFQRGIQGDGAMQSCGHIADAFARGQRGIHWSTTSHTAFVGSALRADAFYTLHPELRGRPLFREPAVHEVAAHSAQALTVARPPAQAQLLLAACLRGAGLETASAAEVSRPSTFEGKEEDDHRRPAWSLDD</sequence>
<protein>
    <submittedName>
        <fullName evidence="2">KCNB1 protein</fullName>
    </submittedName>
</protein>
<dbReference type="Proteomes" id="UP000604046">
    <property type="component" value="Unassembled WGS sequence"/>
</dbReference>
<organism evidence="2 3">
    <name type="scientific">Symbiodinium natans</name>
    <dbReference type="NCBI Taxonomy" id="878477"/>
    <lineage>
        <taxon>Eukaryota</taxon>
        <taxon>Sar</taxon>
        <taxon>Alveolata</taxon>
        <taxon>Dinophyceae</taxon>
        <taxon>Suessiales</taxon>
        <taxon>Symbiodiniaceae</taxon>
        <taxon>Symbiodinium</taxon>
    </lineage>
</organism>
<gene>
    <name evidence="2" type="primary">KCNB1</name>
    <name evidence="2" type="ORF">SNAT2548_LOCUS18854</name>
</gene>
<name>A0A812PPJ6_9DINO</name>
<comment type="caution">
    <text evidence="2">The sequence shown here is derived from an EMBL/GenBank/DDBJ whole genome shotgun (WGS) entry which is preliminary data.</text>
</comment>
<reference evidence="2" key="1">
    <citation type="submission" date="2021-02" db="EMBL/GenBank/DDBJ databases">
        <authorList>
            <person name="Dougan E. K."/>
            <person name="Rhodes N."/>
            <person name="Thang M."/>
            <person name="Chan C."/>
        </authorList>
    </citation>
    <scope>NUCLEOTIDE SEQUENCE</scope>
</reference>
<evidence type="ECO:0000313" key="2">
    <source>
        <dbReference type="EMBL" id="CAE7355122.1"/>
    </source>
</evidence>
<dbReference type="OrthoDB" id="444450at2759"/>